<dbReference type="AlphaFoldDB" id="A0A0C9XF43"/>
<dbReference type="EMBL" id="KN838630">
    <property type="protein sequence ID" value="KIK00244.1"/>
    <property type="molecule type" value="Genomic_DNA"/>
</dbReference>
<name>A0A0C9XF43_9AGAR</name>
<dbReference type="Proteomes" id="UP000054477">
    <property type="component" value="Unassembled WGS sequence"/>
</dbReference>
<protein>
    <submittedName>
        <fullName evidence="1">Uncharacterized protein</fullName>
    </submittedName>
</protein>
<organism evidence="1 2">
    <name type="scientific">Laccaria amethystina LaAM-08-1</name>
    <dbReference type="NCBI Taxonomy" id="1095629"/>
    <lineage>
        <taxon>Eukaryota</taxon>
        <taxon>Fungi</taxon>
        <taxon>Dikarya</taxon>
        <taxon>Basidiomycota</taxon>
        <taxon>Agaricomycotina</taxon>
        <taxon>Agaricomycetes</taxon>
        <taxon>Agaricomycetidae</taxon>
        <taxon>Agaricales</taxon>
        <taxon>Agaricineae</taxon>
        <taxon>Hydnangiaceae</taxon>
        <taxon>Laccaria</taxon>
    </lineage>
</organism>
<gene>
    <name evidence="1" type="ORF">K443DRAFT_614969</name>
</gene>
<dbReference type="HOGENOM" id="CLU_2498229_0_0_1"/>
<reference evidence="1 2" key="1">
    <citation type="submission" date="2014-04" db="EMBL/GenBank/DDBJ databases">
        <authorList>
            <consortium name="DOE Joint Genome Institute"/>
            <person name="Kuo A."/>
            <person name="Kohler A."/>
            <person name="Nagy L.G."/>
            <person name="Floudas D."/>
            <person name="Copeland A."/>
            <person name="Barry K.W."/>
            <person name="Cichocki N."/>
            <person name="Veneault-Fourrey C."/>
            <person name="LaButti K."/>
            <person name="Lindquist E.A."/>
            <person name="Lipzen A."/>
            <person name="Lundell T."/>
            <person name="Morin E."/>
            <person name="Murat C."/>
            <person name="Sun H."/>
            <person name="Tunlid A."/>
            <person name="Henrissat B."/>
            <person name="Grigoriev I.V."/>
            <person name="Hibbett D.S."/>
            <person name="Martin F."/>
            <person name="Nordberg H.P."/>
            <person name="Cantor M.N."/>
            <person name="Hua S.X."/>
        </authorList>
    </citation>
    <scope>NUCLEOTIDE SEQUENCE [LARGE SCALE GENOMIC DNA]</scope>
    <source>
        <strain evidence="1 2">LaAM-08-1</strain>
    </source>
</reference>
<sequence>MLLNKISVGLDFCTHPISKFSATPVSNAKARSPTRAAKLQSKYCGRCTRECTGVLHTAMWAVGRSKGASLVIQSMSELPDPPPVFT</sequence>
<reference evidence="2" key="2">
    <citation type="submission" date="2015-01" db="EMBL/GenBank/DDBJ databases">
        <title>Evolutionary Origins and Diversification of the Mycorrhizal Mutualists.</title>
        <authorList>
            <consortium name="DOE Joint Genome Institute"/>
            <consortium name="Mycorrhizal Genomics Consortium"/>
            <person name="Kohler A."/>
            <person name="Kuo A."/>
            <person name="Nagy L.G."/>
            <person name="Floudas D."/>
            <person name="Copeland A."/>
            <person name="Barry K.W."/>
            <person name="Cichocki N."/>
            <person name="Veneault-Fourrey C."/>
            <person name="LaButti K."/>
            <person name="Lindquist E.A."/>
            <person name="Lipzen A."/>
            <person name="Lundell T."/>
            <person name="Morin E."/>
            <person name="Murat C."/>
            <person name="Riley R."/>
            <person name="Ohm R."/>
            <person name="Sun H."/>
            <person name="Tunlid A."/>
            <person name="Henrissat B."/>
            <person name="Grigoriev I.V."/>
            <person name="Hibbett D.S."/>
            <person name="Martin F."/>
        </authorList>
    </citation>
    <scope>NUCLEOTIDE SEQUENCE [LARGE SCALE GENOMIC DNA]</scope>
    <source>
        <strain evidence="2">LaAM-08-1</strain>
    </source>
</reference>
<accession>A0A0C9XF43</accession>
<proteinExistence type="predicted"/>
<evidence type="ECO:0000313" key="1">
    <source>
        <dbReference type="EMBL" id="KIK00244.1"/>
    </source>
</evidence>
<keyword evidence="2" id="KW-1185">Reference proteome</keyword>
<evidence type="ECO:0000313" key="2">
    <source>
        <dbReference type="Proteomes" id="UP000054477"/>
    </source>
</evidence>